<protein>
    <recommendedName>
        <fullName evidence="4 13">D-alanine--D-alanine ligase</fullName>
        <ecNumber evidence="4 13">6.3.2.4</ecNumber>
    </recommendedName>
    <alternativeName>
        <fullName evidence="13">D-Ala-D-Ala ligase</fullName>
    </alternativeName>
    <alternativeName>
        <fullName evidence="13">D-alanylalanine synthetase</fullName>
    </alternativeName>
</protein>
<dbReference type="Gene3D" id="3.30.470.20">
    <property type="entry name" value="ATP-grasp fold, B domain"/>
    <property type="match status" value="1"/>
</dbReference>
<feature type="binding site" evidence="15">
    <location>
        <position position="300"/>
    </location>
    <ligand>
        <name>Mg(2+)</name>
        <dbReference type="ChEBI" id="CHEBI:18420"/>
        <label>2</label>
    </ligand>
</feature>
<evidence type="ECO:0000256" key="9">
    <source>
        <dbReference type="ARBA" id="ARBA00022960"/>
    </source>
</evidence>
<dbReference type="InterPro" id="IPR005905">
    <property type="entry name" value="D_ala_D_ala"/>
</dbReference>
<evidence type="ECO:0000256" key="4">
    <source>
        <dbReference type="ARBA" id="ARBA00012216"/>
    </source>
</evidence>
<comment type="function">
    <text evidence="13">Cell wall formation.</text>
</comment>
<comment type="cofactor">
    <cofactor evidence="1">
        <name>Mn(2+)</name>
        <dbReference type="ChEBI" id="CHEBI:29035"/>
    </cofactor>
</comment>
<evidence type="ECO:0000256" key="2">
    <source>
        <dbReference type="ARBA" id="ARBA00004496"/>
    </source>
</evidence>
<dbReference type="InterPro" id="IPR013815">
    <property type="entry name" value="ATP_grasp_subdomain_1"/>
</dbReference>
<evidence type="ECO:0000256" key="14">
    <source>
        <dbReference type="PIRSR" id="PIRSR039102-1"/>
    </source>
</evidence>
<evidence type="ECO:0000256" key="13">
    <source>
        <dbReference type="HAMAP-Rule" id="MF_00047"/>
    </source>
</evidence>
<dbReference type="KEGG" id="ggr:HKW67_15905"/>
<gene>
    <name evidence="13" type="primary">ddl</name>
    <name evidence="18" type="ORF">HKW67_15905</name>
</gene>
<dbReference type="GO" id="GO:0008716">
    <property type="term" value="F:D-alanine-D-alanine ligase activity"/>
    <property type="evidence" value="ECO:0007669"/>
    <property type="project" value="UniProtKB-UniRule"/>
</dbReference>
<keyword evidence="15" id="KW-0464">Manganese</keyword>
<evidence type="ECO:0000256" key="1">
    <source>
        <dbReference type="ARBA" id="ARBA00001936"/>
    </source>
</evidence>
<dbReference type="EMBL" id="CP053085">
    <property type="protein sequence ID" value="QJR36890.1"/>
    <property type="molecule type" value="Genomic_DNA"/>
</dbReference>
<dbReference type="PIRSF" id="PIRSF039102">
    <property type="entry name" value="Ddl/VanB"/>
    <property type="match status" value="1"/>
</dbReference>
<keyword evidence="9 13" id="KW-0133">Cell shape</keyword>
<dbReference type="UniPathway" id="UPA00219"/>
<evidence type="ECO:0000259" key="17">
    <source>
        <dbReference type="PROSITE" id="PS50975"/>
    </source>
</evidence>
<dbReference type="InterPro" id="IPR011761">
    <property type="entry name" value="ATP-grasp"/>
</dbReference>
<evidence type="ECO:0000313" key="18">
    <source>
        <dbReference type="EMBL" id="QJR36890.1"/>
    </source>
</evidence>
<keyword evidence="5 13" id="KW-0963">Cytoplasm</keyword>
<dbReference type="InterPro" id="IPR011127">
    <property type="entry name" value="Dala_Dala_lig_N"/>
</dbReference>
<sequence>MRITVLLGGVSAEREVSLSSGLRIAVALRAKGHDVICLDPAEGVLTRETERALLAAGVGSAPPSLDALAGLSSQSLSPALGTMPEITDAECVFLALHGGKGEDGTVQALLDLVGVPYTGSGHLASALAMDKHLTKVVLRAAGVATANWMMAPADGVMDAEEVGRHLDWPVVVKPSKQGSTVGLSIVREPGELAAAVTEAFKYDDEVMVERFVPGQELTVGILGDVVLPTIEIVPVKELYDYECKYTPGMAKEFVAELSPEIESKLADQSRRAFAALKLGGYARIDFRLDPHGQPWCLEANTLPGMTPTSLIPQAAAAAGVLFPDLCERIVQLALTNRDRLRL</sequence>
<feature type="active site" evidence="14">
    <location>
        <position position="309"/>
    </location>
</feature>
<evidence type="ECO:0000313" key="19">
    <source>
        <dbReference type="Proteomes" id="UP000500938"/>
    </source>
</evidence>
<dbReference type="GO" id="GO:0005829">
    <property type="term" value="C:cytosol"/>
    <property type="evidence" value="ECO:0007669"/>
    <property type="project" value="TreeGrafter"/>
</dbReference>
<evidence type="ECO:0000256" key="5">
    <source>
        <dbReference type="ARBA" id="ARBA00022490"/>
    </source>
</evidence>
<reference evidence="18 19" key="1">
    <citation type="submission" date="2020-05" db="EMBL/GenBank/DDBJ databases">
        <title>Complete genome sequence of Gemmatimonas greenlandica TET16.</title>
        <authorList>
            <person name="Zeng Y."/>
        </authorList>
    </citation>
    <scope>NUCLEOTIDE SEQUENCE [LARGE SCALE GENOMIC DNA]</scope>
    <source>
        <strain evidence="18 19">TET16</strain>
    </source>
</reference>
<dbReference type="RefSeq" id="WP_171226323.1">
    <property type="nucleotide sequence ID" value="NZ_CP053085.1"/>
</dbReference>
<dbReference type="InterPro" id="IPR000291">
    <property type="entry name" value="D-Ala_lig_Van_CS"/>
</dbReference>
<feature type="binding site" evidence="15">
    <location>
        <position position="298"/>
    </location>
    <ligand>
        <name>Mg(2+)</name>
        <dbReference type="ChEBI" id="CHEBI:18420"/>
        <label>2</label>
    </ligand>
</feature>
<comment type="pathway">
    <text evidence="13">Cell wall biogenesis; peptidoglycan biosynthesis.</text>
</comment>
<keyword evidence="8 16" id="KW-0067">ATP-binding</keyword>
<dbReference type="Gene3D" id="3.30.1490.20">
    <property type="entry name" value="ATP-grasp fold, A domain"/>
    <property type="match status" value="1"/>
</dbReference>
<keyword evidence="15" id="KW-0460">Magnesium</keyword>
<dbReference type="GO" id="GO:0008360">
    <property type="term" value="P:regulation of cell shape"/>
    <property type="evidence" value="ECO:0007669"/>
    <property type="project" value="UniProtKB-KW"/>
</dbReference>
<dbReference type="SUPFAM" id="SSF52440">
    <property type="entry name" value="PreATP-grasp domain"/>
    <property type="match status" value="1"/>
</dbReference>
<keyword evidence="15" id="KW-0479">Metal-binding</keyword>
<dbReference type="EC" id="6.3.2.4" evidence="4 13"/>
<proteinExistence type="inferred from homology"/>
<dbReference type="NCBIfam" id="TIGR01205">
    <property type="entry name" value="D_ala_D_alaTIGR"/>
    <property type="match status" value="1"/>
</dbReference>
<dbReference type="HAMAP" id="MF_00047">
    <property type="entry name" value="Dala_Dala_lig"/>
    <property type="match status" value="1"/>
</dbReference>
<dbReference type="Gene3D" id="3.40.50.20">
    <property type="match status" value="1"/>
</dbReference>
<keyword evidence="10 13" id="KW-0573">Peptidoglycan synthesis</keyword>
<dbReference type="GO" id="GO:0046872">
    <property type="term" value="F:metal ion binding"/>
    <property type="evidence" value="ECO:0007669"/>
    <property type="project" value="UniProtKB-KW"/>
</dbReference>
<feature type="binding site" evidence="15">
    <location>
        <position position="298"/>
    </location>
    <ligand>
        <name>Mg(2+)</name>
        <dbReference type="ChEBI" id="CHEBI:18420"/>
        <label>1</label>
    </ligand>
</feature>
<keyword evidence="11 13" id="KW-0961">Cell wall biogenesis/degradation</keyword>
<dbReference type="PANTHER" id="PTHR23132">
    <property type="entry name" value="D-ALANINE--D-ALANINE LIGASE"/>
    <property type="match status" value="1"/>
</dbReference>
<dbReference type="GO" id="GO:0005524">
    <property type="term" value="F:ATP binding"/>
    <property type="evidence" value="ECO:0007669"/>
    <property type="project" value="UniProtKB-UniRule"/>
</dbReference>
<accession>A0A6M4IQ88</accession>
<name>A0A6M4IQ88_9BACT</name>
<dbReference type="Pfam" id="PF01820">
    <property type="entry name" value="Dala_Dala_lig_N"/>
    <property type="match status" value="1"/>
</dbReference>
<feature type="active site" evidence="14">
    <location>
        <position position="13"/>
    </location>
</feature>
<evidence type="ECO:0000256" key="11">
    <source>
        <dbReference type="ARBA" id="ARBA00023316"/>
    </source>
</evidence>
<comment type="cofactor">
    <cofactor evidence="15">
        <name>Mg(2+)</name>
        <dbReference type="ChEBI" id="CHEBI:18420"/>
    </cofactor>
    <cofactor evidence="15">
        <name>Mn(2+)</name>
        <dbReference type="ChEBI" id="CHEBI:29035"/>
    </cofactor>
    <text evidence="15">Binds 2 magnesium or manganese ions per subunit.</text>
</comment>
<evidence type="ECO:0000256" key="12">
    <source>
        <dbReference type="ARBA" id="ARBA00047614"/>
    </source>
</evidence>
<dbReference type="GO" id="GO:0071555">
    <property type="term" value="P:cell wall organization"/>
    <property type="evidence" value="ECO:0007669"/>
    <property type="project" value="UniProtKB-KW"/>
</dbReference>
<organism evidence="18 19">
    <name type="scientific">Gemmatimonas groenlandica</name>
    <dbReference type="NCBI Taxonomy" id="2732249"/>
    <lineage>
        <taxon>Bacteria</taxon>
        <taxon>Pseudomonadati</taxon>
        <taxon>Gemmatimonadota</taxon>
        <taxon>Gemmatimonadia</taxon>
        <taxon>Gemmatimonadales</taxon>
        <taxon>Gemmatimonadaceae</taxon>
        <taxon>Gemmatimonas</taxon>
    </lineage>
</organism>
<evidence type="ECO:0000256" key="10">
    <source>
        <dbReference type="ARBA" id="ARBA00022984"/>
    </source>
</evidence>
<feature type="active site" evidence="14">
    <location>
        <position position="179"/>
    </location>
</feature>
<evidence type="ECO:0000256" key="6">
    <source>
        <dbReference type="ARBA" id="ARBA00022598"/>
    </source>
</evidence>
<keyword evidence="6 13" id="KW-0436">Ligase</keyword>
<dbReference type="InterPro" id="IPR016185">
    <property type="entry name" value="PreATP-grasp_dom_sf"/>
</dbReference>
<keyword evidence="7 16" id="KW-0547">Nucleotide-binding</keyword>
<dbReference type="PANTHER" id="PTHR23132:SF23">
    <property type="entry name" value="D-ALANINE--D-ALANINE LIGASE B"/>
    <property type="match status" value="1"/>
</dbReference>
<comment type="similarity">
    <text evidence="3 13">Belongs to the D-alanine--D-alanine ligase family.</text>
</comment>
<evidence type="ECO:0000256" key="3">
    <source>
        <dbReference type="ARBA" id="ARBA00010871"/>
    </source>
</evidence>
<evidence type="ECO:0000256" key="15">
    <source>
        <dbReference type="PIRSR" id="PIRSR039102-3"/>
    </source>
</evidence>
<feature type="domain" description="ATP-grasp" evidence="17">
    <location>
        <begin position="135"/>
        <end position="331"/>
    </location>
</feature>
<feature type="binding site" evidence="15">
    <location>
        <position position="285"/>
    </location>
    <ligand>
        <name>Mg(2+)</name>
        <dbReference type="ChEBI" id="CHEBI:18420"/>
        <label>1</label>
    </ligand>
</feature>
<keyword evidence="19" id="KW-1185">Reference proteome</keyword>
<dbReference type="AlphaFoldDB" id="A0A6M4IQ88"/>
<dbReference type="Proteomes" id="UP000500938">
    <property type="component" value="Chromosome"/>
</dbReference>
<dbReference type="Pfam" id="PF07478">
    <property type="entry name" value="Dala_Dala_lig_C"/>
    <property type="match status" value="1"/>
</dbReference>
<evidence type="ECO:0000256" key="16">
    <source>
        <dbReference type="PROSITE-ProRule" id="PRU00409"/>
    </source>
</evidence>
<dbReference type="SUPFAM" id="SSF56059">
    <property type="entry name" value="Glutathione synthetase ATP-binding domain-like"/>
    <property type="match status" value="1"/>
</dbReference>
<dbReference type="GO" id="GO:0009252">
    <property type="term" value="P:peptidoglycan biosynthetic process"/>
    <property type="evidence" value="ECO:0007669"/>
    <property type="project" value="UniProtKB-UniRule"/>
</dbReference>
<dbReference type="InterPro" id="IPR011095">
    <property type="entry name" value="Dala_Dala_lig_C"/>
</dbReference>
<dbReference type="PROSITE" id="PS50975">
    <property type="entry name" value="ATP_GRASP"/>
    <property type="match status" value="1"/>
</dbReference>
<dbReference type="PROSITE" id="PS00843">
    <property type="entry name" value="DALA_DALA_LIGASE_1"/>
    <property type="match status" value="1"/>
</dbReference>
<comment type="subcellular location">
    <subcellularLocation>
        <location evidence="2 13">Cytoplasm</location>
    </subcellularLocation>
</comment>
<dbReference type="PROSITE" id="PS00844">
    <property type="entry name" value="DALA_DALA_LIGASE_2"/>
    <property type="match status" value="1"/>
</dbReference>
<evidence type="ECO:0000256" key="7">
    <source>
        <dbReference type="ARBA" id="ARBA00022741"/>
    </source>
</evidence>
<comment type="catalytic activity">
    <reaction evidence="12 13">
        <text>2 D-alanine + ATP = D-alanyl-D-alanine + ADP + phosphate + H(+)</text>
        <dbReference type="Rhea" id="RHEA:11224"/>
        <dbReference type="ChEBI" id="CHEBI:15378"/>
        <dbReference type="ChEBI" id="CHEBI:30616"/>
        <dbReference type="ChEBI" id="CHEBI:43474"/>
        <dbReference type="ChEBI" id="CHEBI:57416"/>
        <dbReference type="ChEBI" id="CHEBI:57822"/>
        <dbReference type="ChEBI" id="CHEBI:456216"/>
        <dbReference type="EC" id="6.3.2.4"/>
    </reaction>
</comment>
<evidence type="ECO:0000256" key="8">
    <source>
        <dbReference type="ARBA" id="ARBA00022840"/>
    </source>
</evidence>
<dbReference type="NCBIfam" id="NF002378">
    <property type="entry name" value="PRK01372.1"/>
    <property type="match status" value="1"/>
</dbReference>